<dbReference type="Pfam" id="PF14310">
    <property type="entry name" value="Fn3-like"/>
    <property type="match status" value="1"/>
</dbReference>
<dbReference type="AlphaFoldDB" id="A0A8K0NS47"/>
<evidence type="ECO:0000256" key="1">
    <source>
        <dbReference type="ARBA" id="ARBA00000448"/>
    </source>
</evidence>
<dbReference type="EC" id="3.2.1.21" evidence="3"/>
<proteinExistence type="inferred from homology"/>
<dbReference type="PANTHER" id="PTHR42715:SF3">
    <property type="entry name" value="BETA-GLUCOSIDASE B-RELATED"/>
    <property type="match status" value="1"/>
</dbReference>
<evidence type="ECO:0000256" key="5">
    <source>
        <dbReference type="ARBA" id="ARBA00023295"/>
    </source>
</evidence>
<dbReference type="Pfam" id="PF01915">
    <property type="entry name" value="Glyco_hydro_3_C"/>
    <property type="match status" value="1"/>
</dbReference>
<sequence length="752" mass="82184">MPPLFQTQLDAITSGSTTISQAAEAILSQLRDDEKLWMLDGDDGAKDFAIKMATIGYCHTTQDAGVVERLGIPGIKFSDGPRGILLGGKGTAFPVSSSRAATFNPRLEEEVGLAIGKELRALGGNYFGGVCVNLAPNPKWGRLQESYGEDPLLVGSFGAALSKGVSKNAMACVKHFALNSMENMRFSADVECAEDVLHECYLPHFRQTLEEGGCESIMSAYNSCNGEWCGDNKNLLNVVVRDTWGYEDVIITSDWLWGTRDASKSIAAGLDVEMPIQSVRAFHLAKALRDGKADWEHVDRIVKRLLRAQLKLHMRIEGTEKPAEAVAGCEEHRELAKRVAAEGMTLLKNTASYNGDQFLPLDSKKTKRILVVGELAVSDQTGDRGSSNLVDPTVVTPLDGLKKQDGVEVVYLDGSNLAQVERACKDKDVDAVFVLVGYTGIEEGEYVSTFDPALLSTVFPFVFPHYLVAKAFTYVLDKALAVYGAFKGGLPGGDRQSLRLKRSDEALINVVAEHAGSKMILGIESAGPVVLPKTVRQQAAAILHTGYAGCQFGNALREVLFGQAEPAGRLAYGFVESELDIVDIDMNATKVKYDRFWGYRLGQQRQVRPAYPFGFGLGYGNVQLDNASKLPSLKGRFFEVQVTVKNQGKHKSSDVIQVYGGKTSPSSGDYQRVLLGFTRTKYLEQGESESVTVQCRLDPLARWISSEKSFKVEEGSYDISISKYEGDDKSHTQTVKIEQVGWSVKTQITQAQ</sequence>
<keyword evidence="5" id="KW-0326">Glycosidase</keyword>
<dbReference type="InterPro" id="IPR036881">
    <property type="entry name" value="Glyco_hydro_3_C_sf"/>
</dbReference>
<dbReference type="Proteomes" id="UP000812966">
    <property type="component" value="Unassembled WGS sequence"/>
</dbReference>
<dbReference type="InterPro" id="IPR002772">
    <property type="entry name" value="Glyco_hydro_3_C"/>
</dbReference>
<keyword evidence="8" id="KW-1185">Reference proteome</keyword>
<dbReference type="PRINTS" id="PR00133">
    <property type="entry name" value="GLHYDRLASE3"/>
</dbReference>
<dbReference type="InterPro" id="IPR017853">
    <property type="entry name" value="GH"/>
</dbReference>
<dbReference type="InterPro" id="IPR001764">
    <property type="entry name" value="Glyco_hydro_3_N"/>
</dbReference>
<evidence type="ECO:0000259" key="6">
    <source>
        <dbReference type="SMART" id="SM01217"/>
    </source>
</evidence>
<evidence type="ECO:0000256" key="2">
    <source>
        <dbReference type="ARBA" id="ARBA00005336"/>
    </source>
</evidence>
<dbReference type="SMART" id="SM01217">
    <property type="entry name" value="Fn3_like"/>
    <property type="match status" value="1"/>
</dbReference>
<evidence type="ECO:0000313" key="7">
    <source>
        <dbReference type="EMBL" id="KAG7562445.1"/>
    </source>
</evidence>
<keyword evidence="4" id="KW-0378">Hydrolase</keyword>
<dbReference type="Gene3D" id="3.40.50.1700">
    <property type="entry name" value="Glycoside hydrolase family 3 C-terminal domain"/>
    <property type="match status" value="1"/>
</dbReference>
<organism evidence="7 8">
    <name type="scientific">Filobasidium floriforme</name>
    <dbReference type="NCBI Taxonomy" id="5210"/>
    <lineage>
        <taxon>Eukaryota</taxon>
        <taxon>Fungi</taxon>
        <taxon>Dikarya</taxon>
        <taxon>Basidiomycota</taxon>
        <taxon>Agaricomycotina</taxon>
        <taxon>Tremellomycetes</taxon>
        <taxon>Filobasidiales</taxon>
        <taxon>Filobasidiaceae</taxon>
        <taxon>Filobasidium</taxon>
    </lineage>
</organism>
<reference evidence="7" key="1">
    <citation type="submission" date="2020-04" db="EMBL/GenBank/DDBJ databases">
        <title>Analysis of mating type loci in Filobasidium floriforme.</title>
        <authorList>
            <person name="Nowrousian M."/>
        </authorList>
    </citation>
    <scope>NUCLEOTIDE SEQUENCE</scope>
    <source>
        <strain evidence="7">CBS 6242</strain>
    </source>
</reference>
<name>A0A8K0NS47_9TREE</name>
<dbReference type="Gene3D" id="2.60.40.10">
    <property type="entry name" value="Immunoglobulins"/>
    <property type="match status" value="1"/>
</dbReference>
<protein>
    <recommendedName>
        <fullName evidence="3">beta-glucosidase</fullName>
        <ecNumber evidence="3">3.2.1.21</ecNumber>
    </recommendedName>
</protein>
<comment type="similarity">
    <text evidence="2">Belongs to the glycosyl hydrolase 3 family.</text>
</comment>
<accession>A0A8K0NS47</accession>
<dbReference type="Pfam" id="PF00933">
    <property type="entry name" value="Glyco_hydro_3"/>
    <property type="match status" value="1"/>
</dbReference>
<dbReference type="InterPro" id="IPR036962">
    <property type="entry name" value="Glyco_hydro_3_N_sf"/>
</dbReference>
<dbReference type="SUPFAM" id="SSF51445">
    <property type="entry name" value="(Trans)glycosidases"/>
    <property type="match status" value="1"/>
</dbReference>
<feature type="domain" description="Fibronectin type III-like" evidence="6">
    <location>
        <begin position="654"/>
        <end position="725"/>
    </location>
</feature>
<dbReference type="InterPro" id="IPR013783">
    <property type="entry name" value="Ig-like_fold"/>
</dbReference>
<gene>
    <name evidence="7" type="ORF">FFLO_02119</name>
</gene>
<dbReference type="Gene3D" id="3.20.20.300">
    <property type="entry name" value="Glycoside hydrolase, family 3, N-terminal domain"/>
    <property type="match status" value="1"/>
</dbReference>
<dbReference type="EMBL" id="JABELV010000032">
    <property type="protein sequence ID" value="KAG7562445.1"/>
    <property type="molecule type" value="Genomic_DNA"/>
</dbReference>
<dbReference type="GO" id="GO:0009251">
    <property type="term" value="P:glucan catabolic process"/>
    <property type="evidence" value="ECO:0007669"/>
    <property type="project" value="TreeGrafter"/>
</dbReference>
<dbReference type="SUPFAM" id="SSF52279">
    <property type="entry name" value="Beta-D-glucan exohydrolase, C-terminal domain"/>
    <property type="match status" value="1"/>
</dbReference>
<evidence type="ECO:0000256" key="4">
    <source>
        <dbReference type="ARBA" id="ARBA00022801"/>
    </source>
</evidence>
<dbReference type="PANTHER" id="PTHR42715">
    <property type="entry name" value="BETA-GLUCOSIDASE"/>
    <property type="match status" value="1"/>
</dbReference>
<dbReference type="InterPro" id="IPR026891">
    <property type="entry name" value="Fn3-like"/>
</dbReference>
<evidence type="ECO:0000313" key="8">
    <source>
        <dbReference type="Proteomes" id="UP000812966"/>
    </source>
</evidence>
<comment type="catalytic activity">
    <reaction evidence="1">
        <text>Hydrolysis of terminal, non-reducing beta-D-glucosyl residues with release of beta-D-glucose.</text>
        <dbReference type="EC" id="3.2.1.21"/>
    </reaction>
</comment>
<dbReference type="GO" id="GO:0008422">
    <property type="term" value="F:beta-glucosidase activity"/>
    <property type="evidence" value="ECO:0007669"/>
    <property type="project" value="UniProtKB-EC"/>
</dbReference>
<dbReference type="InterPro" id="IPR050288">
    <property type="entry name" value="Cellulose_deg_GH3"/>
</dbReference>
<evidence type="ECO:0000256" key="3">
    <source>
        <dbReference type="ARBA" id="ARBA00012744"/>
    </source>
</evidence>
<comment type="caution">
    <text evidence="7">The sequence shown here is derived from an EMBL/GenBank/DDBJ whole genome shotgun (WGS) entry which is preliminary data.</text>
</comment>